<keyword evidence="1" id="KW-0732">Signal</keyword>
<evidence type="ECO:0000313" key="3">
    <source>
        <dbReference type="Proteomes" id="UP000195162"/>
    </source>
</evidence>
<feature type="signal peptide" evidence="1">
    <location>
        <begin position="1"/>
        <end position="24"/>
    </location>
</feature>
<dbReference type="RefSeq" id="WP_032055128.1">
    <property type="nucleotide sequence ID" value="NZ_JADVOL010000002.1"/>
</dbReference>
<feature type="chain" id="PRO_5011314701" description="Lipoprotein" evidence="1">
    <location>
        <begin position="25"/>
        <end position="160"/>
    </location>
</feature>
<evidence type="ECO:0008006" key="4">
    <source>
        <dbReference type="Google" id="ProtNLM"/>
    </source>
</evidence>
<accession>A0A242U451</accession>
<dbReference type="AlphaFoldDB" id="A0A242U451"/>
<organism evidence="2 3">
    <name type="scientific">Acinetobacter pittii</name>
    <name type="common">Acinetobacter genomosp. 3</name>
    <dbReference type="NCBI Taxonomy" id="48296"/>
    <lineage>
        <taxon>Bacteria</taxon>
        <taxon>Pseudomonadati</taxon>
        <taxon>Pseudomonadota</taxon>
        <taxon>Gammaproteobacteria</taxon>
        <taxon>Moraxellales</taxon>
        <taxon>Moraxellaceae</taxon>
        <taxon>Acinetobacter</taxon>
        <taxon>Acinetobacter calcoaceticus/baumannii complex</taxon>
    </lineage>
</organism>
<comment type="caution">
    <text evidence="2">The sequence shown here is derived from an EMBL/GenBank/DDBJ whole genome shotgun (WGS) entry which is preliminary data.</text>
</comment>
<gene>
    <name evidence="2" type="ORF">CAT59_11205</name>
</gene>
<sequence length="160" mass="18156">MLATKTYIKFICAPLFMLFINGCANTQVNNDKEALVNAGRGAVSVITTDYRVYRYALQEKNSDVTKSLVYATLTKANALKAFEEGAGNGYVIEESLNTSKLNKICWMAKFARETKDVIPPEEQNNYKDIYAWLNSKEQVWLKKINSTYTKDELGPDDCRK</sequence>
<dbReference type="Proteomes" id="UP000195162">
    <property type="component" value="Unassembled WGS sequence"/>
</dbReference>
<protein>
    <recommendedName>
        <fullName evidence="4">Lipoprotein</fullName>
    </recommendedName>
</protein>
<proteinExistence type="predicted"/>
<evidence type="ECO:0000313" key="2">
    <source>
        <dbReference type="EMBL" id="OTU27343.1"/>
    </source>
</evidence>
<dbReference type="EMBL" id="NGIR01000027">
    <property type="protein sequence ID" value="OTU27343.1"/>
    <property type="molecule type" value="Genomic_DNA"/>
</dbReference>
<name>A0A242U451_ACIPI</name>
<evidence type="ECO:0000256" key="1">
    <source>
        <dbReference type="SAM" id="SignalP"/>
    </source>
</evidence>
<reference evidence="2 3" key="1">
    <citation type="submission" date="2017-05" db="EMBL/GenBank/DDBJ databases">
        <authorList>
            <person name="Song R."/>
            <person name="Chenine A.L."/>
            <person name="Ruprecht R.M."/>
        </authorList>
    </citation>
    <scope>NUCLEOTIDE SEQUENCE [LARGE SCALE GENOMIC DNA]</scope>
    <source>
        <strain evidence="2 3">ARLG1955</strain>
    </source>
</reference>